<gene>
    <name evidence="8" type="ORF">AARE701A_LOCUS2037</name>
</gene>
<dbReference type="Gene3D" id="3.30.200.20">
    <property type="entry name" value="Phosphorylase Kinase, domain 1"/>
    <property type="match status" value="1"/>
</dbReference>
<dbReference type="GO" id="GO:0004672">
    <property type="term" value="F:protein kinase activity"/>
    <property type="evidence" value="ECO:0007669"/>
    <property type="project" value="InterPro"/>
</dbReference>
<dbReference type="Gene3D" id="1.10.510.10">
    <property type="entry name" value="Transferase(Phosphotransferase) domain 1"/>
    <property type="match status" value="1"/>
</dbReference>
<evidence type="ECO:0000256" key="1">
    <source>
        <dbReference type="ARBA" id="ARBA00004123"/>
    </source>
</evidence>
<dbReference type="EMBL" id="LR999451">
    <property type="protein sequence ID" value="CAE5958439.1"/>
    <property type="molecule type" value="Genomic_DNA"/>
</dbReference>
<dbReference type="PROSITE" id="PS50011">
    <property type="entry name" value="PROTEIN_KINASE_DOM"/>
    <property type="match status" value="1"/>
</dbReference>
<feature type="domain" description="Protein kinase" evidence="7">
    <location>
        <begin position="1"/>
        <end position="279"/>
    </location>
</feature>
<keyword evidence="4" id="KW-0539">Nucleus</keyword>
<keyword evidence="5" id="KW-0547">Nucleotide-binding</keyword>
<reference evidence="8" key="1">
    <citation type="submission" date="2021-01" db="EMBL/GenBank/DDBJ databases">
        <authorList>
            <person name="Bezrukov I."/>
        </authorList>
    </citation>
    <scope>NUCLEOTIDE SEQUENCE</scope>
</reference>
<dbReference type="InterPro" id="IPR011009">
    <property type="entry name" value="Kinase-like_dom_sf"/>
</dbReference>
<organism evidence="8 9">
    <name type="scientific">Arabidopsis arenosa</name>
    <name type="common">Sand rock-cress</name>
    <name type="synonym">Cardaminopsis arenosa</name>
    <dbReference type="NCBI Taxonomy" id="38785"/>
    <lineage>
        <taxon>Eukaryota</taxon>
        <taxon>Viridiplantae</taxon>
        <taxon>Streptophyta</taxon>
        <taxon>Embryophyta</taxon>
        <taxon>Tracheophyta</taxon>
        <taxon>Spermatophyta</taxon>
        <taxon>Magnoliopsida</taxon>
        <taxon>eudicotyledons</taxon>
        <taxon>Gunneridae</taxon>
        <taxon>Pentapetalae</taxon>
        <taxon>rosids</taxon>
        <taxon>malvids</taxon>
        <taxon>Brassicales</taxon>
        <taxon>Brassicaceae</taxon>
        <taxon>Camelineae</taxon>
        <taxon>Arabidopsis</taxon>
    </lineage>
</organism>
<dbReference type="GO" id="GO:0046872">
    <property type="term" value="F:metal ion binding"/>
    <property type="evidence" value="ECO:0007669"/>
    <property type="project" value="UniProtKB-KW"/>
</dbReference>
<evidence type="ECO:0000256" key="5">
    <source>
        <dbReference type="PROSITE-ProRule" id="PRU10141"/>
    </source>
</evidence>
<accession>A0A8S1ZIC6</accession>
<dbReference type="GO" id="GO:0031490">
    <property type="term" value="F:chromatin DNA binding"/>
    <property type="evidence" value="ECO:0007669"/>
    <property type="project" value="TreeGrafter"/>
</dbReference>
<dbReference type="InterPro" id="IPR045109">
    <property type="entry name" value="LSDs-like"/>
</dbReference>
<comment type="similarity">
    <text evidence="2">Belongs to the JARID1 histone demethylase family.</text>
</comment>
<name>A0A8S1ZIC6_ARAAE</name>
<dbReference type="GO" id="GO:0003712">
    <property type="term" value="F:transcription coregulator activity"/>
    <property type="evidence" value="ECO:0007669"/>
    <property type="project" value="TreeGrafter"/>
</dbReference>
<evidence type="ECO:0000259" key="7">
    <source>
        <dbReference type="PROSITE" id="PS50011"/>
    </source>
</evidence>
<dbReference type="GO" id="GO:0000785">
    <property type="term" value="C:chromatin"/>
    <property type="evidence" value="ECO:0007669"/>
    <property type="project" value="TreeGrafter"/>
</dbReference>
<evidence type="ECO:0000313" key="9">
    <source>
        <dbReference type="Proteomes" id="UP000682877"/>
    </source>
</evidence>
<proteinExistence type="inferred from homology"/>
<keyword evidence="3" id="KW-0479">Metal-binding</keyword>
<dbReference type="AlphaFoldDB" id="A0A8S1ZIC6"/>
<dbReference type="InterPro" id="IPR000719">
    <property type="entry name" value="Prot_kinase_dom"/>
</dbReference>
<dbReference type="InterPro" id="IPR017441">
    <property type="entry name" value="Protein_kinase_ATP_BS"/>
</dbReference>
<keyword evidence="5" id="KW-0067">ATP-binding</keyword>
<evidence type="ECO:0000256" key="2">
    <source>
        <dbReference type="ARBA" id="ARBA00006801"/>
    </source>
</evidence>
<feature type="binding site" evidence="5">
    <location>
        <position position="122"/>
    </location>
    <ligand>
        <name>ATP</name>
        <dbReference type="ChEBI" id="CHEBI:30616"/>
    </ligand>
</feature>
<dbReference type="GO" id="GO:0000118">
    <property type="term" value="C:histone deacetylase complex"/>
    <property type="evidence" value="ECO:0007669"/>
    <property type="project" value="TreeGrafter"/>
</dbReference>
<keyword evidence="9" id="KW-1185">Reference proteome</keyword>
<dbReference type="Gene3D" id="2.60.120.650">
    <property type="entry name" value="Cupin"/>
    <property type="match status" value="1"/>
</dbReference>
<dbReference type="PANTHER" id="PTHR12549:SF11">
    <property type="entry name" value="LYSINE-SPECIFIC DEMETHYLASE JMJ25"/>
    <property type="match status" value="1"/>
</dbReference>
<dbReference type="GO" id="GO:0006357">
    <property type="term" value="P:regulation of transcription by RNA polymerase II"/>
    <property type="evidence" value="ECO:0007669"/>
    <property type="project" value="TreeGrafter"/>
</dbReference>
<evidence type="ECO:0000313" key="8">
    <source>
        <dbReference type="EMBL" id="CAE5958439.1"/>
    </source>
</evidence>
<comment type="subcellular location">
    <subcellularLocation>
        <location evidence="1">Nucleus</location>
    </subcellularLocation>
</comment>
<dbReference type="GO" id="GO:0005524">
    <property type="term" value="F:ATP binding"/>
    <property type="evidence" value="ECO:0007669"/>
    <property type="project" value="UniProtKB-UniRule"/>
</dbReference>
<evidence type="ECO:0000256" key="4">
    <source>
        <dbReference type="ARBA" id="ARBA00023242"/>
    </source>
</evidence>
<dbReference type="SUPFAM" id="SSF56112">
    <property type="entry name" value="Protein kinase-like (PK-like)"/>
    <property type="match status" value="1"/>
</dbReference>
<feature type="region of interest" description="Disordered" evidence="6">
    <location>
        <begin position="1"/>
        <end position="22"/>
    </location>
</feature>
<dbReference type="Pfam" id="PF00069">
    <property type="entry name" value="Pkinase"/>
    <property type="match status" value="1"/>
</dbReference>
<dbReference type="GO" id="GO:0032454">
    <property type="term" value="F:histone H3K9 demethylase activity"/>
    <property type="evidence" value="ECO:0007669"/>
    <property type="project" value="InterPro"/>
</dbReference>
<dbReference type="PROSITE" id="PS00107">
    <property type="entry name" value="PROTEIN_KINASE_ATP"/>
    <property type="match status" value="1"/>
</dbReference>
<evidence type="ECO:0000256" key="6">
    <source>
        <dbReference type="SAM" id="MobiDB-lite"/>
    </source>
</evidence>
<protein>
    <recommendedName>
        <fullName evidence="7">Protein kinase domain-containing protein</fullName>
    </recommendedName>
</protein>
<dbReference type="PANTHER" id="PTHR12549">
    <property type="entry name" value="JMJC DOMAIN-CONTAINING HISTONE DEMETHYLATION PROTEIN"/>
    <property type="match status" value="1"/>
</dbReference>
<dbReference type="Proteomes" id="UP000682877">
    <property type="component" value="Chromosome 1"/>
</dbReference>
<evidence type="ECO:0000256" key="3">
    <source>
        <dbReference type="ARBA" id="ARBA00022723"/>
    </source>
</evidence>
<sequence>MGNCFDSSAKVDSRESPCRGLSRISAKRSQSSRFSSLTIQSPSYNDDRSLASLQTPRSEGELLASPTLKAFTFNELKTATRNFRPDSVIGEGGFGYVYKGWIDERTLSPSKPGSGMVVAVKKLNEDGFQGHRQWLEFNAKLSDFGLAKVGPTGDRTHVSTQVMGTQGYAAPEYVATGRITAKSDVYSFGVVLLELLSGRPSIDKSKVGVERNLVDWSRPYLGDKRKVFRIMDTKLGGQYPHKGACLAANTALQCLNQEPKLRPKMYDVLSTLEELEMTLKSGSTSNSVMTLTSSSSSLTAKQRVRAPVADAVLSTRRCRRVRKMLKLPSPKCATSVNGPTEEVSWNVSIAGRSFIASHAYELGMEIEEVKPQATNCLPDERLHCDICKTPIFDIHRSCSSCSSDICLTCCLEIRNEKLQACQEDVSWNYYINRGLEYAHGEKGKLKRILPIDWASDLVKEVENAAEANKLLDLPETVMERCPCVTSHGYIDKANNKRLKAACREGSEDNYLYCPSVRDVQQDDLNHFQHHWINFTEHGIRPEVNVVDCLDISEGTIHPREFFTGYTEGRYDCKDWPQVLKLKDQLLAKSFKDNSPRHWEEFLCSLPLKQYTHPGYGPLNLAVKFPESCLEPDMGPNTHPGYGPYGFAEEFGRGDSVTKLHCDFSDVVNVLMHICEVPIKNKNTMKRIEKLKEQHAEQDLRELFCSEVKQ</sequence>